<dbReference type="Proteomes" id="UP000291343">
    <property type="component" value="Unassembled WGS sequence"/>
</dbReference>
<protein>
    <submittedName>
        <fullName evidence="2">Uncharacterized protein</fullName>
    </submittedName>
</protein>
<evidence type="ECO:0000256" key="1">
    <source>
        <dbReference type="SAM" id="MobiDB-lite"/>
    </source>
</evidence>
<name>A0A482WPU5_LAOST</name>
<sequence>MSSVRCALAAGKLLLPKTSGSKVHKSTAAWYRLLRGNYGHSFRCLSTVTCEELGRGGANHPPPHTPTSNTTPPPPPTNGGEGQGGVEGGSKAGGSGGGKDGLICPKCGDLARMWRLLSLHPGL</sequence>
<gene>
    <name evidence="2" type="ORF">LSTR_LSTR014187</name>
</gene>
<comment type="caution">
    <text evidence="2">The sequence shown here is derived from an EMBL/GenBank/DDBJ whole genome shotgun (WGS) entry which is preliminary data.</text>
</comment>
<dbReference type="AlphaFoldDB" id="A0A482WPU5"/>
<evidence type="ECO:0000313" key="2">
    <source>
        <dbReference type="EMBL" id="RZF35306.1"/>
    </source>
</evidence>
<feature type="compositionally biased region" description="Pro residues" evidence="1">
    <location>
        <begin position="60"/>
        <end position="77"/>
    </location>
</feature>
<organism evidence="2 3">
    <name type="scientific">Laodelphax striatellus</name>
    <name type="common">Small brown planthopper</name>
    <name type="synonym">Delphax striatella</name>
    <dbReference type="NCBI Taxonomy" id="195883"/>
    <lineage>
        <taxon>Eukaryota</taxon>
        <taxon>Metazoa</taxon>
        <taxon>Ecdysozoa</taxon>
        <taxon>Arthropoda</taxon>
        <taxon>Hexapoda</taxon>
        <taxon>Insecta</taxon>
        <taxon>Pterygota</taxon>
        <taxon>Neoptera</taxon>
        <taxon>Paraneoptera</taxon>
        <taxon>Hemiptera</taxon>
        <taxon>Auchenorrhyncha</taxon>
        <taxon>Fulgoroidea</taxon>
        <taxon>Delphacidae</taxon>
        <taxon>Criomorphinae</taxon>
        <taxon>Laodelphax</taxon>
    </lineage>
</organism>
<evidence type="ECO:0000313" key="3">
    <source>
        <dbReference type="Proteomes" id="UP000291343"/>
    </source>
</evidence>
<feature type="region of interest" description="Disordered" evidence="1">
    <location>
        <begin position="53"/>
        <end position="100"/>
    </location>
</feature>
<accession>A0A482WPU5</accession>
<feature type="compositionally biased region" description="Gly residues" evidence="1">
    <location>
        <begin position="79"/>
        <end position="100"/>
    </location>
</feature>
<dbReference type="InParanoid" id="A0A482WPU5"/>
<keyword evidence="3" id="KW-1185">Reference proteome</keyword>
<dbReference type="EMBL" id="QKKF02028868">
    <property type="protein sequence ID" value="RZF35306.1"/>
    <property type="molecule type" value="Genomic_DNA"/>
</dbReference>
<proteinExistence type="predicted"/>
<reference evidence="2 3" key="1">
    <citation type="journal article" date="2017" name="Gigascience">
        <title>Genome sequence of the small brown planthopper, Laodelphax striatellus.</title>
        <authorList>
            <person name="Zhu J."/>
            <person name="Jiang F."/>
            <person name="Wang X."/>
            <person name="Yang P."/>
            <person name="Bao Y."/>
            <person name="Zhao W."/>
            <person name="Wang W."/>
            <person name="Lu H."/>
            <person name="Wang Q."/>
            <person name="Cui N."/>
            <person name="Li J."/>
            <person name="Chen X."/>
            <person name="Luo L."/>
            <person name="Yu J."/>
            <person name="Kang L."/>
            <person name="Cui F."/>
        </authorList>
    </citation>
    <scope>NUCLEOTIDE SEQUENCE [LARGE SCALE GENOMIC DNA]</scope>
    <source>
        <strain evidence="2">Lst14</strain>
    </source>
</reference>